<dbReference type="GO" id="GO:0016020">
    <property type="term" value="C:membrane"/>
    <property type="evidence" value="ECO:0007669"/>
    <property type="project" value="UniProtKB-SubCell"/>
</dbReference>
<comment type="caution">
    <text evidence="6">The sequence shown here is derived from an EMBL/GenBank/DDBJ whole genome shotgun (WGS) entry which is preliminary data.</text>
</comment>
<evidence type="ECO:0000256" key="4">
    <source>
        <dbReference type="ARBA" id="ARBA00023136"/>
    </source>
</evidence>
<keyword evidence="3 5" id="KW-1133">Transmembrane helix</keyword>
<accession>A0A0C2D0H6</accession>
<dbReference type="RefSeq" id="WP_165704009.1">
    <property type="nucleotide sequence ID" value="NZ_JMCC02000090.1"/>
</dbReference>
<dbReference type="SUPFAM" id="SSF161084">
    <property type="entry name" value="MAPEG domain-like"/>
    <property type="match status" value="1"/>
</dbReference>
<dbReference type="InterPro" id="IPR001129">
    <property type="entry name" value="Membr-assoc_MAPEG"/>
</dbReference>
<gene>
    <name evidence="6" type="ORF">DB30_07855</name>
</gene>
<feature type="transmembrane region" description="Helical" evidence="5">
    <location>
        <begin position="53"/>
        <end position="77"/>
    </location>
</feature>
<dbReference type="PANTHER" id="PTHR35371">
    <property type="entry name" value="INNER MEMBRANE PROTEIN"/>
    <property type="match status" value="1"/>
</dbReference>
<dbReference type="AlphaFoldDB" id="A0A0C2D0H6"/>
<reference evidence="6 7" key="1">
    <citation type="submission" date="2014-12" db="EMBL/GenBank/DDBJ databases">
        <title>Genome assembly of Enhygromyxa salina DSM 15201.</title>
        <authorList>
            <person name="Sharma G."/>
            <person name="Subramanian S."/>
        </authorList>
    </citation>
    <scope>NUCLEOTIDE SEQUENCE [LARGE SCALE GENOMIC DNA]</scope>
    <source>
        <strain evidence="6 7">DSM 15201</strain>
    </source>
</reference>
<protein>
    <submittedName>
        <fullName evidence="6">Putative membrane protein</fullName>
    </submittedName>
</protein>
<keyword evidence="4 5" id="KW-0472">Membrane</keyword>
<sequence length="130" mass="13930">MTTPFVCVLVAFVAIWIARIPVFVALGRSEQDFDNKQPARQLASLEGFGARAVAAHRGLIDFFAPFAAAVVIAHICGADPRRSAVLAIAFVVSELLYVTAYLANADYLRSFVWLIGVFTILGLFGLAAAA</sequence>
<feature type="transmembrane region" description="Helical" evidence="5">
    <location>
        <begin position="84"/>
        <end position="104"/>
    </location>
</feature>
<keyword evidence="2 5" id="KW-0812">Transmembrane</keyword>
<dbReference type="Gene3D" id="1.20.120.550">
    <property type="entry name" value="Membrane associated eicosanoid/glutathione metabolism-like domain"/>
    <property type="match status" value="1"/>
</dbReference>
<evidence type="ECO:0000256" key="1">
    <source>
        <dbReference type="ARBA" id="ARBA00004370"/>
    </source>
</evidence>
<dbReference type="Proteomes" id="UP000031599">
    <property type="component" value="Unassembled WGS sequence"/>
</dbReference>
<dbReference type="PANTHER" id="PTHR35371:SF1">
    <property type="entry name" value="BLR7753 PROTEIN"/>
    <property type="match status" value="1"/>
</dbReference>
<dbReference type="Pfam" id="PF01124">
    <property type="entry name" value="MAPEG"/>
    <property type="match status" value="1"/>
</dbReference>
<evidence type="ECO:0000256" key="5">
    <source>
        <dbReference type="SAM" id="Phobius"/>
    </source>
</evidence>
<name>A0A0C2D0H6_9BACT</name>
<feature type="transmembrane region" description="Helical" evidence="5">
    <location>
        <begin position="110"/>
        <end position="129"/>
    </location>
</feature>
<evidence type="ECO:0000256" key="3">
    <source>
        <dbReference type="ARBA" id="ARBA00022989"/>
    </source>
</evidence>
<comment type="subcellular location">
    <subcellularLocation>
        <location evidence="1">Membrane</location>
    </subcellularLocation>
</comment>
<dbReference type="EMBL" id="JMCC02000090">
    <property type="protein sequence ID" value="KIG13647.1"/>
    <property type="molecule type" value="Genomic_DNA"/>
</dbReference>
<evidence type="ECO:0000256" key="2">
    <source>
        <dbReference type="ARBA" id="ARBA00022692"/>
    </source>
</evidence>
<evidence type="ECO:0000313" key="6">
    <source>
        <dbReference type="EMBL" id="KIG13647.1"/>
    </source>
</evidence>
<dbReference type="InterPro" id="IPR023352">
    <property type="entry name" value="MAPEG-like_dom_sf"/>
</dbReference>
<evidence type="ECO:0000313" key="7">
    <source>
        <dbReference type="Proteomes" id="UP000031599"/>
    </source>
</evidence>
<organism evidence="6 7">
    <name type="scientific">Enhygromyxa salina</name>
    <dbReference type="NCBI Taxonomy" id="215803"/>
    <lineage>
        <taxon>Bacteria</taxon>
        <taxon>Pseudomonadati</taxon>
        <taxon>Myxococcota</taxon>
        <taxon>Polyangia</taxon>
        <taxon>Nannocystales</taxon>
        <taxon>Nannocystaceae</taxon>
        <taxon>Enhygromyxa</taxon>
    </lineage>
</organism>
<proteinExistence type="predicted"/>